<name>A0A8J6PXP8_9HYPH</name>
<comment type="caution">
    <text evidence="1">The sequence shown here is derived from an EMBL/GenBank/DDBJ whole genome shotgun (WGS) entry which is preliminary data.</text>
</comment>
<keyword evidence="2" id="KW-1185">Reference proteome</keyword>
<dbReference type="EMBL" id="JACVVX010000005">
    <property type="protein sequence ID" value="MBD0416243.1"/>
    <property type="molecule type" value="Genomic_DNA"/>
</dbReference>
<dbReference type="AlphaFoldDB" id="A0A8J6PXP8"/>
<dbReference type="Proteomes" id="UP000643405">
    <property type="component" value="Unassembled WGS sequence"/>
</dbReference>
<dbReference type="InterPro" id="IPR021232">
    <property type="entry name" value="DUF2735"/>
</dbReference>
<protein>
    <submittedName>
        <fullName evidence="1">DUF2735 domain-containing protein</fullName>
    </submittedName>
</protein>
<proteinExistence type="predicted"/>
<reference evidence="1" key="1">
    <citation type="submission" date="2020-09" db="EMBL/GenBank/DDBJ databases">
        <title>Genome seq and assembly of Tianweitania sp.</title>
        <authorList>
            <person name="Chhetri G."/>
        </authorList>
    </citation>
    <scope>NUCLEOTIDE SEQUENCE</scope>
    <source>
        <strain evidence="1">Rool2</strain>
    </source>
</reference>
<evidence type="ECO:0000313" key="1">
    <source>
        <dbReference type="EMBL" id="MBD0416243.1"/>
    </source>
</evidence>
<dbReference type="Pfam" id="PF10931">
    <property type="entry name" value="DUF2735"/>
    <property type="match status" value="1"/>
</dbReference>
<sequence length="65" mass="7462">MTANIQRESAKIFAFPKRTRPTADRFQGQCLPVTDLLVRRSADFVDIDGWYHEAALDKDDPSRSH</sequence>
<evidence type="ECO:0000313" key="2">
    <source>
        <dbReference type="Proteomes" id="UP000643405"/>
    </source>
</evidence>
<dbReference type="RefSeq" id="WP_188165682.1">
    <property type="nucleotide sequence ID" value="NZ_JACVVX010000005.1"/>
</dbReference>
<gene>
    <name evidence="1" type="ORF">ICI42_16435</name>
</gene>
<accession>A0A8J6PXP8</accession>
<organism evidence="1 2">
    <name type="scientific">Oryzicola mucosus</name>
    <dbReference type="NCBI Taxonomy" id="2767425"/>
    <lineage>
        <taxon>Bacteria</taxon>
        <taxon>Pseudomonadati</taxon>
        <taxon>Pseudomonadota</taxon>
        <taxon>Alphaproteobacteria</taxon>
        <taxon>Hyphomicrobiales</taxon>
        <taxon>Phyllobacteriaceae</taxon>
        <taxon>Oryzicola</taxon>
    </lineage>
</organism>